<dbReference type="EMBL" id="LAZR01003190">
    <property type="protein sequence ID" value="KKN20975.1"/>
    <property type="molecule type" value="Genomic_DNA"/>
</dbReference>
<gene>
    <name evidence="1" type="ORF">LCGC14_0930000</name>
</gene>
<proteinExistence type="predicted"/>
<evidence type="ECO:0000313" key="1">
    <source>
        <dbReference type="EMBL" id="KKN20975.1"/>
    </source>
</evidence>
<accession>A0A0F9NN83</accession>
<protein>
    <submittedName>
        <fullName evidence="1">Uncharacterized protein</fullName>
    </submittedName>
</protein>
<dbReference type="AlphaFoldDB" id="A0A0F9NN83"/>
<sequence>MTKQRDGVQRTVRARPACQVDPDGFAATFDSYGVTLRPLRARRPEATVYASWDQIYRWSLIARVEPIEKKRKRRVRRKR</sequence>
<reference evidence="1" key="1">
    <citation type="journal article" date="2015" name="Nature">
        <title>Complex archaea that bridge the gap between prokaryotes and eukaryotes.</title>
        <authorList>
            <person name="Spang A."/>
            <person name="Saw J.H."/>
            <person name="Jorgensen S.L."/>
            <person name="Zaremba-Niedzwiedzka K."/>
            <person name="Martijn J."/>
            <person name="Lind A.E."/>
            <person name="van Eijk R."/>
            <person name="Schleper C."/>
            <person name="Guy L."/>
            <person name="Ettema T.J."/>
        </authorList>
    </citation>
    <scope>NUCLEOTIDE SEQUENCE</scope>
</reference>
<comment type="caution">
    <text evidence="1">The sequence shown here is derived from an EMBL/GenBank/DDBJ whole genome shotgun (WGS) entry which is preliminary data.</text>
</comment>
<name>A0A0F9NN83_9ZZZZ</name>
<organism evidence="1">
    <name type="scientific">marine sediment metagenome</name>
    <dbReference type="NCBI Taxonomy" id="412755"/>
    <lineage>
        <taxon>unclassified sequences</taxon>
        <taxon>metagenomes</taxon>
        <taxon>ecological metagenomes</taxon>
    </lineage>
</organism>